<keyword evidence="7" id="KW-0175">Coiled coil</keyword>
<feature type="compositionally biased region" description="Polar residues" evidence="10">
    <location>
        <begin position="134"/>
        <end position="146"/>
    </location>
</feature>
<dbReference type="RefSeq" id="XP_025433915.1">
    <property type="nucleotide sequence ID" value="XM_025576290.1"/>
</dbReference>
<dbReference type="GO" id="GO:0006890">
    <property type="term" value="P:retrograde vesicle-mediated transport, Golgi to endoplasmic reticulum"/>
    <property type="evidence" value="ECO:0007669"/>
    <property type="project" value="InterPro"/>
</dbReference>
<dbReference type="EMBL" id="KZ821223">
    <property type="protein sequence ID" value="PYH47933.1"/>
    <property type="molecule type" value="Genomic_DNA"/>
</dbReference>
<evidence type="ECO:0000256" key="4">
    <source>
        <dbReference type="ARBA" id="ARBA00022824"/>
    </source>
</evidence>
<feature type="compositionally biased region" description="Basic and acidic residues" evidence="10">
    <location>
        <begin position="119"/>
        <end position="132"/>
    </location>
</feature>
<keyword evidence="3 11" id="KW-0812">Transmembrane</keyword>
<dbReference type="GO" id="GO:0031201">
    <property type="term" value="C:SNARE complex"/>
    <property type="evidence" value="ECO:0007669"/>
    <property type="project" value="TreeGrafter"/>
</dbReference>
<keyword evidence="8 11" id="KW-0472">Membrane</keyword>
<dbReference type="AlphaFoldDB" id="A0A318ZUC9"/>
<evidence type="ECO:0000256" key="8">
    <source>
        <dbReference type="ARBA" id="ARBA00023136"/>
    </source>
</evidence>
<dbReference type="Proteomes" id="UP000248349">
    <property type="component" value="Unassembled WGS sequence"/>
</dbReference>
<feature type="transmembrane region" description="Helical" evidence="11">
    <location>
        <begin position="220"/>
        <end position="238"/>
    </location>
</feature>
<organism evidence="13 14">
    <name type="scientific">Aspergillus saccharolyticus JOP 1030-1</name>
    <dbReference type="NCBI Taxonomy" id="1450539"/>
    <lineage>
        <taxon>Eukaryota</taxon>
        <taxon>Fungi</taxon>
        <taxon>Dikarya</taxon>
        <taxon>Ascomycota</taxon>
        <taxon>Pezizomycotina</taxon>
        <taxon>Eurotiomycetes</taxon>
        <taxon>Eurotiomycetidae</taxon>
        <taxon>Eurotiales</taxon>
        <taxon>Aspergillaceae</taxon>
        <taxon>Aspergillus</taxon>
        <taxon>Aspergillus subgen. Circumdati</taxon>
    </lineage>
</organism>
<evidence type="ECO:0000256" key="3">
    <source>
        <dbReference type="ARBA" id="ARBA00022692"/>
    </source>
</evidence>
<gene>
    <name evidence="13" type="ORF">BP01DRAFT_363713</name>
</gene>
<dbReference type="GeneID" id="37077519"/>
<dbReference type="InterPro" id="IPR056173">
    <property type="entry name" value="Sec20_C"/>
</dbReference>
<evidence type="ECO:0000256" key="9">
    <source>
        <dbReference type="ARBA" id="ARBA00037934"/>
    </source>
</evidence>
<evidence type="ECO:0000313" key="13">
    <source>
        <dbReference type="EMBL" id="PYH47933.1"/>
    </source>
</evidence>
<evidence type="ECO:0000256" key="6">
    <source>
        <dbReference type="ARBA" id="ARBA00022989"/>
    </source>
</evidence>
<evidence type="ECO:0000259" key="12">
    <source>
        <dbReference type="Pfam" id="PF03908"/>
    </source>
</evidence>
<name>A0A318ZUC9_9EURO</name>
<accession>A0A318ZUC9</accession>
<dbReference type="GO" id="GO:0005789">
    <property type="term" value="C:endoplasmic reticulum membrane"/>
    <property type="evidence" value="ECO:0007669"/>
    <property type="project" value="UniProtKB-SubCell"/>
</dbReference>
<keyword evidence="4" id="KW-0256">Endoplasmic reticulum</keyword>
<keyword evidence="14" id="KW-1185">Reference proteome</keyword>
<evidence type="ECO:0000256" key="5">
    <source>
        <dbReference type="ARBA" id="ARBA00022892"/>
    </source>
</evidence>
<sequence>MSSLTELQSRLKELSTTLANIHPLVARLQNFTTVIGQGDEARLELGTEIHTLLKGAEDQLELLRVEVEGLEAGPESRRKGLNNEKESERERVVALAGRLTEELKRTRRDFRNAQLQAKRNAETARRKERELLFSRSQSADRQTQQPAEKLTQDEIVKNASNDVTAALRRTHQLMQAELSRKQSTAALSSLSESYTDLDSLITSSRNLLSSLLRSQKSDTWYLETAFYILVGTITWLIFRRILYGPLWWLVWLPVRMLARFTFTILGVVGITSGRAIQASASATAVTQSVQETPVVVQKVEPTIQSAGQEAVWDQVPVTDETEEDRLIDQIGELVDEIEQQEETNIDDISPEERQRQAELPRNPKKRMFEAPEVTHQRDEL</sequence>
<keyword evidence="5" id="KW-0931">ER-Golgi transport</keyword>
<evidence type="ECO:0000256" key="11">
    <source>
        <dbReference type="SAM" id="Phobius"/>
    </source>
</evidence>
<dbReference type="PANTHER" id="PTHR12825">
    <property type="entry name" value="BNIP1-RELATED"/>
    <property type="match status" value="1"/>
</dbReference>
<evidence type="ECO:0000256" key="1">
    <source>
        <dbReference type="ARBA" id="ARBA00004163"/>
    </source>
</evidence>
<dbReference type="PANTHER" id="PTHR12825:SF0">
    <property type="entry name" value="VESICLE TRANSPORT PROTEIN SEC20"/>
    <property type="match status" value="1"/>
</dbReference>
<dbReference type="GO" id="GO:0005484">
    <property type="term" value="F:SNAP receptor activity"/>
    <property type="evidence" value="ECO:0007669"/>
    <property type="project" value="InterPro"/>
</dbReference>
<proteinExistence type="inferred from homology"/>
<feature type="transmembrane region" description="Helical" evidence="11">
    <location>
        <begin position="250"/>
        <end position="270"/>
    </location>
</feature>
<feature type="region of interest" description="Disordered" evidence="10">
    <location>
        <begin position="341"/>
        <end position="380"/>
    </location>
</feature>
<evidence type="ECO:0000256" key="7">
    <source>
        <dbReference type="ARBA" id="ARBA00023054"/>
    </source>
</evidence>
<keyword evidence="2" id="KW-0813">Transport</keyword>
<comment type="similarity">
    <text evidence="9">Belongs to the SEC20 family.</text>
</comment>
<dbReference type="OrthoDB" id="46868at2759"/>
<feature type="compositionally biased region" description="Basic and acidic residues" evidence="10">
    <location>
        <begin position="366"/>
        <end position="380"/>
    </location>
</feature>
<evidence type="ECO:0000313" key="14">
    <source>
        <dbReference type="Proteomes" id="UP000248349"/>
    </source>
</evidence>
<dbReference type="STRING" id="1450539.A0A318ZUC9"/>
<protein>
    <submittedName>
        <fullName evidence="13">Sec20 domain protein</fullName>
    </submittedName>
</protein>
<feature type="region of interest" description="Disordered" evidence="10">
    <location>
        <begin position="114"/>
        <end position="155"/>
    </location>
</feature>
<reference evidence="13 14" key="1">
    <citation type="submission" date="2016-12" db="EMBL/GenBank/DDBJ databases">
        <title>The genomes of Aspergillus section Nigri reveals drivers in fungal speciation.</title>
        <authorList>
            <consortium name="DOE Joint Genome Institute"/>
            <person name="Vesth T.C."/>
            <person name="Nybo J."/>
            <person name="Theobald S."/>
            <person name="Brandl J."/>
            <person name="Frisvad J.C."/>
            <person name="Nielsen K.F."/>
            <person name="Lyhne E.K."/>
            <person name="Kogle M.E."/>
            <person name="Kuo A."/>
            <person name="Riley R."/>
            <person name="Clum A."/>
            <person name="Nolan M."/>
            <person name="Lipzen A."/>
            <person name="Salamov A."/>
            <person name="Henrissat B."/>
            <person name="Wiebenga A."/>
            <person name="De Vries R.P."/>
            <person name="Grigoriev I.V."/>
            <person name="Mortensen U.H."/>
            <person name="Andersen M.R."/>
            <person name="Baker S.E."/>
        </authorList>
    </citation>
    <scope>NUCLEOTIDE SEQUENCE [LARGE SCALE GENOMIC DNA]</scope>
    <source>
        <strain evidence="13 14">JOP 1030-1</strain>
    </source>
</reference>
<evidence type="ECO:0000256" key="2">
    <source>
        <dbReference type="ARBA" id="ARBA00022448"/>
    </source>
</evidence>
<dbReference type="InterPro" id="IPR005606">
    <property type="entry name" value="Sec20"/>
</dbReference>
<comment type="subcellular location">
    <subcellularLocation>
        <location evidence="1">Endoplasmic reticulum membrane</location>
        <topology evidence="1">Single-pass type IV membrane protein</topology>
    </subcellularLocation>
</comment>
<keyword evidence="6 11" id="KW-1133">Transmembrane helix</keyword>
<dbReference type="Pfam" id="PF03908">
    <property type="entry name" value="Sec20"/>
    <property type="match status" value="1"/>
</dbReference>
<feature type="domain" description="Sec20 C-terminal" evidence="12">
    <location>
        <begin position="160"/>
        <end position="241"/>
    </location>
</feature>
<evidence type="ECO:0000256" key="10">
    <source>
        <dbReference type="SAM" id="MobiDB-lite"/>
    </source>
</evidence>